<reference evidence="2" key="1">
    <citation type="submission" date="2013-07" db="EMBL/GenBank/DDBJ databases">
        <title>The genome of Eucalyptus grandis.</title>
        <authorList>
            <person name="Schmutz J."/>
            <person name="Hayes R."/>
            <person name="Myburg A."/>
            <person name="Tuskan G."/>
            <person name="Grattapaglia D."/>
            <person name="Rokhsar D.S."/>
        </authorList>
    </citation>
    <scope>NUCLEOTIDE SEQUENCE</scope>
    <source>
        <tissue evidence="2">Leaf extractions</tissue>
    </source>
</reference>
<organism evidence="2">
    <name type="scientific">Eucalyptus grandis</name>
    <name type="common">Flooded gum</name>
    <dbReference type="NCBI Taxonomy" id="71139"/>
    <lineage>
        <taxon>Eukaryota</taxon>
        <taxon>Viridiplantae</taxon>
        <taxon>Streptophyta</taxon>
        <taxon>Embryophyta</taxon>
        <taxon>Tracheophyta</taxon>
        <taxon>Spermatophyta</taxon>
        <taxon>Magnoliopsida</taxon>
        <taxon>eudicotyledons</taxon>
        <taxon>Gunneridae</taxon>
        <taxon>Pentapetalae</taxon>
        <taxon>rosids</taxon>
        <taxon>malvids</taxon>
        <taxon>Myrtales</taxon>
        <taxon>Myrtaceae</taxon>
        <taxon>Myrtoideae</taxon>
        <taxon>Eucalypteae</taxon>
        <taxon>Eucalyptus</taxon>
    </lineage>
</organism>
<feature type="region of interest" description="Disordered" evidence="1">
    <location>
        <begin position="1"/>
        <end position="27"/>
    </location>
</feature>
<name>A0A059CLN2_EUCGR</name>
<gene>
    <name evidence="2" type="ORF">EUGRSUZ_C00256</name>
</gene>
<evidence type="ECO:0000313" key="2">
    <source>
        <dbReference type="EMBL" id="KCW78825.1"/>
    </source>
</evidence>
<evidence type="ECO:0000256" key="1">
    <source>
        <dbReference type="SAM" id="MobiDB-lite"/>
    </source>
</evidence>
<dbReference type="EMBL" id="KK198755">
    <property type="protein sequence ID" value="KCW78825.1"/>
    <property type="molecule type" value="Genomic_DNA"/>
</dbReference>
<dbReference type="AlphaFoldDB" id="A0A059CLN2"/>
<accession>A0A059CLN2</accession>
<protein>
    <submittedName>
        <fullName evidence="2">Uncharacterized protein</fullName>
    </submittedName>
</protein>
<dbReference type="InParanoid" id="A0A059CLN2"/>
<sequence length="67" mass="7880">MSKDILEKSYEKEFPHTHGENATLDHSHKQMVHRRLFIFPLLITPQGASRSKNMKEMAVKVEPYQSR</sequence>
<dbReference type="Gramene" id="KCW78825">
    <property type="protein sequence ID" value="KCW78825"/>
    <property type="gene ID" value="EUGRSUZ_C00256"/>
</dbReference>
<proteinExistence type="predicted"/>